<reference evidence="1" key="1">
    <citation type="submission" date="2023-11" db="EMBL/GenBank/DDBJ databases">
        <authorList>
            <person name="De Vega J J."/>
            <person name="De Vega J J."/>
        </authorList>
    </citation>
    <scope>NUCLEOTIDE SEQUENCE</scope>
</reference>
<keyword evidence="2" id="KW-1185">Reference proteome</keyword>
<sequence length="637" mass="70697">MSSSGYYYYTCQRCPLTNHRNHRVLKRQRVAHQAEIATFKERQNTPDAVLEPTRDSEKIDPAHHVPFLMPVNEVDELVSRLDGIQVTTDAPACPADIEVERLASLLTGLVVMDDGVHPSHQTHSKLFSSRDDFQAAVPDVPTDFLPVSSTEAFSGVEAVLQMPTQALLLRPSAIQAQETNVTLLQEMLQRLRAAHAQLDLQHALDASPNTIGALASAVDTASSVVLEAGRLLSSIKLTGNERPRKSPRNKSRVEGDSNEALAQMVREEATTLDSLIDVVGRLLPPETDEVKHDTEHHFVNPIAKYNVIAQLSILLALICHVVVGISSEPVNLIIAFGKLRPIKPFVFTSFIDYIAAMLTDPEVERMCEKACDDVFAAVREAMSQNADASLAEEHVNNVFEAAFLRSFAGPVPGKLFIQRDGRLRLAFQVMLDFFNPNGTRKQGNHNSIGLLAVVNLNLSEDIRYRPENMWLSIILGPSEPGHDQIDNYFHPLIDKFVIGWERGYRFSRTALHAAGRSVDLALVMNVNDLPATRKAQGMAAHNSHQYCSIYEADADNEQQDDDQDVEMIDAPDPRFVPAVTEEEMHQQLMKVNLQPLRWVVSSLGLDTDASRIASKKVCCDQLLAWVSTCLASFQNSH</sequence>
<dbReference type="Pfam" id="PF02992">
    <property type="entry name" value="Transposase_21"/>
    <property type="match status" value="1"/>
</dbReference>
<evidence type="ECO:0000313" key="1">
    <source>
        <dbReference type="EMBL" id="CAK5266918.1"/>
    </source>
</evidence>
<dbReference type="AlphaFoldDB" id="A0AAD2Q1V9"/>
<protein>
    <submittedName>
        <fullName evidence="1">Uncharacterized protein</fullName>
    </submittedName>
</protein>
<organism evidence="1 2">
    <name type="scientific">Mycena citricolor</name>
    <dbReference type="NCBI Taxonomy" id="2018698"/>
    <lineage>
        <taxon>Eukaryota</taxon>
        <taxon>Fungi</taxon>
        <taxon>Dikarya</taxon>
        <taxon>Basidiomycota</taxon>
        <taxon>Agaricomycotina</taxon>
        <taxon>Agaricomycetes</taxon>
        <taxon>Agaricomycetidae</taxon>
        <taxon>Agaricales</taxon>
        <taxon>Marasmiineae</taxon>
        <taxon>Mycenaceae</taxon>
        <taxon>Mycena</taxon>
    </lineage>
</organism>
<dbReference type="Proteomes" id="UP001295794">
    <property type="component" value="Unassembled WGS sequence"/>
</dbReference>
<dbReference type="EMBL" id="CAVNYO010000110">
    <property type="protein sequence ID" value="CAK5266918.1"/>
    <property type="molecule type" value="Genomic_DNA"/>
</dbReference>
<dbReference type="InterPro" id="IPR004242">
    <property type="entry name" value="Transposase_21"/>
</dbReference>
<name>A0AAD2Q1V9_9AGAR</name>
<accession>A0AAD2Q1V9</accession>
<gene>
    <name evidence="1" type="ORF">MYCIT1_LOCUS8952</name>
</gene>
<proteinExistence type="predicted"/>
<evidence type="ECO:0000313" key="2">
    <source>
        <dbReference type="Proteomes" id="UP001295794"/>
    </source>
</evidence>
<comment type="caution">
    <text evidence="1">The sequence shown here is derived from an EMBL/GenBank/DDBJ whole genome shotgun (WGS) entry which is preliminary data.</text>
</comment>